<keyword evidence="2" id="KW-0378">Hydrolase</keyword>
<dbReference type="Proteomes" id="UP000287547">
    <property type="component" value="Unassembled WGS sequence"/>
</dbReference>
<dbReference type="InterPro" id="IPR029058">
    <property type="entry name" value="AB_hydrolase_fold"/>
</dbReference>
<evidence type="ECO:0000259" key="1">
    <source>
        <dbReference type="Pfam" id="PF00561"/>
    </source>
</evidence>
<evidence type="ECO:0000313" key="3">
    <source>
        <dbReference type="Proteomes" id="UP000287547"/>
    </source>
</evidence>
<dbReference type="PRINTS" id="PR00412">
    <property type="entry name" value="EPOXHYDRLASE"/>
</dbReference>
<proteinExistence type="predicted"/>
<sequence>MAAVDFEEIVIRTDRLDFPALAVGDGPVVVCWHGFPDHPATFGPLAEHLVGAGRRVVAPFLRGHHPATAEEMTYADSITLAADAAAIAEALSPDAGVDMIGHDIGAGVVARLAGAWPERLRRGVTMAVPPPKALPPILLDPAQQQRFFYLWLFQLPNVAETVLETDRRLIDYLWATWSPGLDPGEHQARVHELYGDPKLLRNALRIYRGNFDMTLHDPELARLAARTEAQATLPLLVLAGADDGCIPPEHFANAQTGLAPGSSVRIVADAGHFMHLDQPAEIAKAVLDWFSAD</sequence>
<evidence type="ECO:0000313" key="2">
    <source>
        <dbReference type="EMBL" id="RSM87884.1"/>
    </source>
</evidence>
<dbReference type="Pfam" id="PF00561">
    <property type="entry name" value="Abhydrolase_1"/>
    <property type="match status" value="1"/>
</dbReference>
<dbReference type="InterPro" id="IPR000639">
    <property type="entry name" value="Epox_hydrolase-like"/>
</dbReference>
<protein>
    <submittedName>
        <fullName evidence="2">Alpha/beta hydrolase</fullName>
    </submittedName>
</protein>
<gene>
    <name evidence="2" type="ORF">DMH04_09160</name>
</gene>
<dbReference type="EMBL" id="QHKI01000005">
    <property type="protein sequence ID" value="RSM87884.1"/>
    <property type="molecule type" value="Genomic_DNA"/>
</dbReference>
<accession>A0A428ZIK6</accession>
<dbReference type="InterPro" id="IPR000073">
    <property type="entry name" value="AB_hydrolase_1"/>
</dbReference>
<name>A0A428ZIK6_KIBAR</name>
<dbReference type="SUPFAM" id="SSF53474">
    <property type="entry name" value="alpha/beta-Hydrolases"/>
    <property type="match status" value="1"/>
</dbReference>
<dbReference type="InterPro" id="IPR050266">
    <property type="entry name" value="AB_hydrolase_sf"/>
</dbReference>
<dbReference type="GO" id="GO:0046464">
    <property type="term" value="P:acylglycerol catabolic process"/>
    <property type="evidence" value="ECO:0007669"/>
    <property type="project" value="TreeGrafter"/>
</dbReference>
<feature type="domain" description="AB hydrolase-1" evidence="1">
    <location>
        <begin position="27"/>
        <end position="279"/>
    </location>
</feature>
<dbReference type="GO" id="GO:0016020">
    <property type="term" value="C:membrane"/>
    <property type="evidence" value="ECO:0007669"/>
    <property type="project" value="TreeGrafter"/>
</dbReference>
<dbReference type="GO" id="GO:0047372">
    <property type="term" value="F:monoacylglycerol lipase activity"/>
    <property type="evidence" value="ECO:0007669"/>
    <property type="project" value="TreeGrafter"/>
</dbReference>
<dbReference type="PANTHER" id="PTHR43798">
    <property type="entry name" value="MONOACYLGLYCEROL LIPASE"/>
    <property type="match status" value="1"/>
</dbReference>
<dbReference type="OrthoDB" id="2987348at2"/>
<organism evidence="2 3">
    <name type="scientific">Kibdelosporangium aridum</name>
    <dbReference type="NCBI Taxonomy" id="2030"/>
    <lineage>
        <taxon>Bacteria</taxon>
        <taxon>Bacillati</taxon>
        <taxon>Actinomycetota</taxon>
        <taxon>Actinomycetes</taxon>
        <taxon>Pseudonocardiales</taxon>
        <taxon>Pseudonocardiaceae</taxon>
        <taxon>Kibdelosporangium</taxon>
    </lineage>
</organism>
<dbReference type="PANTHER" id="PTHR43798:SF33">
    <property type="entry name" value="HYDROLASE, PUTATIVE (AFU_ORTHOLOGUE AFUA_2G14860)-RELATED"/>
    <property type="match status" value="1"/>
</dbReference>
<comment type="caution">
    <text evidence="2">The sequence shown here is derived from an EMBL/GenBank/DDBJ whole genome shotgun (WGS) entry which is preliminary data.</text>
</comment>
<reference evidence="2 3" key="1">
    <citation type="submission" date="2018-05" db="EMBL/GenBank/DDBJ databases">
        <title>Evolution of GPA BGCs.</title>
        <authorList>
            <person name="Waglechner N."/>
            <person name="Wright G.D."/>
        </authorList>
    </citation>
    <scope>NUCLEOTIDE SEQUENCE [LARGE SCALE GENOMIC DNA]</scope>
    <source>
        <strain evidence="2 3">A82846</strain>
    </source>
</reference>
<dbReference type="Gene3D" id="3.40.50.1820">
    <property type="entry name" value="alpha/beta hydrolase"/>
    <property type="match status" value="1"/>
</dbReference>
<dbReference type="AlphaFoldDB" id="A0A428ZIK6"/>